<dbReference type="InterPro" id="IPR023214">
    <property type="entry name" value="HAD_sf"/>
</dbReference>
<feature type="transmembrane region" description="Helical" evidence="11">
    <location>
        <begin position="401"/>
        <end position="424"/>
    </location>
</feature>
<dbReference type="Pfam" id="PF00702">
    <property type="entry name" value="Hydrolase"/>
    <property type="match status" value="1"/>
</dbReference>
<dbReference type="NCBIfam" id="TIGR01525">
    <property type="entry name" value="ATPase-IB_hvy"/>
    <property type="match status" value="1"/>
</dbReference>
<dbReference type="InterPro" id="IPR011017">
    <property type="entry name" value="TRASH_dom"/>
</dbReference>
<feature type="transmembrane region" description="Helical" evidence="11">
    <location>
        <begin position="219"/>
        <end position="238"/>
    </location>
</feature>
<dbReference type="InterPro" id="IPR036412">
    <property type="entry name" value="HAD-like_sf"/>
</dbReference>
<dbReference type="Proteomes" id="UP000483432">
    <property type="component" value="Unassembled WGS sequence"/>
</dbReference>
<evidence type="ECO:0000313" key="14">
    <source>
        <dbReference type="Proteomes" id="UP000483432"/>
    </source>
</evidence>
<dbReference type="InterPro" id="IPR023299">
    <property type="entry name" value="ATPase_P-typ_cyto_dom_N"/>
</dbReference>
<evidence type="ECO:0000256" key="7">
    <source>
        <dbReference type="ARBA" id="ARBA00022840"/>
    </source>
</evidence>
<dbReference type="GO" id="GO:0005524">
    <property type="term" value="F:ATP binding"/>
    <property type="evidence" value="ECO:0007669"/>
    <property type="project" value="UniProtKB-UniRule"/>
</dbReference>
<dbReference type="SMART" id="SM00746">
    <property type="entry name" value="TRASH"/>
    <property type="match status" value="1"/>
</dbReference>
<dbReference type="InterPro" id="IPR008250">
    <property type="entry name" value="ATPase_P-typ_transduc_dom_A_sf"/>
</dbReference>
<dbReference type="SUPFAM" id="SSF81665">
    <property type="entry name" value="Calcium ATPase, transmembrane domain M"/>
    <property type="match status" value="1"/>
</dbReference>
<keyword evidence="10 11" id="KW-0472">Membrane</keyword>
<dbReference type="PANTHER" id="PTHR43520">
    <property type="entry name" value="ATP7, ISOFORM B"/>
    <property type="match status" value="1"/>
</dbReference>
<gene>
    <name evidence="13" type="ORF">GZ085_08190</name>
</gene>
<dbReference type="SUPFAM" id="SSF47240">
    <property type="entry name" value="Ferritin-like"/>
    <property type="match status" value="1"/>
</dbReference>
<evidence type="ECO:0000256" key="3">
    <source>
        <dbReference type="ARBA" id="ARBA00022475"/>
    </source>
</evidence>
<dbReference type="GO" id="GO:0016887">
    <property type="term" value="F:ATP hydrolysis activity"/>
    <property type="evidence" value="ECO:0007669"/>
    <property type="project" value="InterPro"/>
</dbReference>
<feature type="transmembrane region" description="Helical" evidence="11">
    <location>
        <begin position="150"/>
        <end position="168"/>
    </location>
</feature>
<evidence type="ECO:0000259" key="12">
    <source>
        <dbReference type="SMART" id="SM00746"/>
    </source>
</evidence>
<dbReference type="SFLD" id="SFLDS00003">
    <property type="entry name" value="Haloacid_Dehalogenase"/>
    <property type="match status" value="1"/>
</dbReference>
<keyword evidence="8" id="KW-1278">Translocase</keyword>
<dbReference type="Pfam" id="PF04945">
    <property type="entry name" value="YHS"/>
    <property type="match status" value="1"/>
</dbReference>
<dbReference type="GO" id="GO:0055070">
    <property type="term" value="P:copper ion homeostasis"/>
    <property type="evidence" value="ECO:0007669"/>
    <property type="project" value="TreeGrafter"/>
</dbReference>
<evidence type="ECO:0000256" key="5">
    <source>
        <dbReference type="ARBA" id="ARBA00022723"/>
    </source>
</evidence>
<dbReference type="InterPro" id="IPR045800">
    <property type="entry name" value="HMBD"/>
</dbReference>
<keyword evidence="7 11" id="KW-0067">ATP-binding</keyword>
<dbReference type="GO" id="GO:0043682">
    <property type="term" value="F:P-type divalent copper transporter activity"/>
    <property type="evidence" value="ECO:0007669"/>
    <property type="project" value="TreeGrafter"/>
</dbReference>
<reference evidence="13 14" key="1">
    <citation type="submission" date="2019-09" db="EMBL/GenBank/DDBJ databases">
        <title>H2 Metabolism Revealed by Metagenomic Analysis in Subglacial Sediment of East Antarctica.</title>
        <authorList>
            <person name="Yang Z."/>
            <person name="Zhang Y."/>
            <person name="Lv Y."/>
            <person name="Yan W."/>
            <person name="Xiao X."/>
            <person name="Sun B."/>
            <person name="Ma H."/>
        </authorList>
    </citation>
    <scope>NUCLEOTIDE SEQUENCE [LARGE SCALE GENOMIC DNA]</scope>
    <source>
        <strain evidence="13">Bin2_2</strain>
    </source>
</reference>
<dbReference type="PRINTS" id="PR00119">
    <property type="entry name" value="CATATPASE"/>
</dbReference>
<dbReference type="InterPro" id="IPR009078">
    <property type="entry name" value="Ferritin-like_SF"/>
</dbReference>
<evidence type="ECO:0000256" key="2">
    <source>
        <dbReference type="ARBA" id="ARBA00006024"/>
    </source>
</evidence>
<dbReference type="GO" id="GO:0005507">
    <property type="term" value="F:copper ion binding"/>
    <property type="evidence" value="ECO:0007669"/>
    <property type="project" value="TreeGrafter"/>
</dbReference>
<dbReference type="SUPFAM" id="SSF56784">
    <property type="entry name" value="HAD-like"/>
    <property type="match status" value="1"/>
</dbReference>
<keyword evidence="5 11" id="KW-0479">Metal-binding</keyword>
<feature type="transmembrane region" description="Helical" evidence="11">
    <location>
        <begin position="180"/>
        <end position="207"/>
    </location>
</feature>
<keyword evidence="6 11" id="KW-0547">Nucleotide-binding</keyword>
<organism evidence="13 14">
    <name type="scientific">Sulfuriferula multivorans</name>
    <dbReference type="NCBI Taxonomy" id="1559896"/>
    <lineage>
        <taxon>Bacteria</taxon>
        <taxon>Pseudomonadati</taxon>
        <taxon>Pseudomonadota</taxon>
        <taxon>Betaproteobacteria</taxon>
        <taxon>Nitrosomonadales</taxon>
        <taxon>Sulfuricellaceae</taxon>
        <taxon>Sulfuriferula</taxon>
    </lineage>
</organism>
<feature type="transmembrane region" description="Helical" evidence="11">
    <location>
        <begin position="373"/>
        <end position="395"/>
    </location>
</feature>
<dbReference type="InterPro" id="IPR044492">
    <property type="entry name" value="P_typ_ATPase_HD_dom"/>
</dbReference>
<dbReference type="AlphaFoldDB" id="A0A7C9JXY8"/>
<dbReference type="SUPFAM" id="SSF81653">
    <property type="entry name" value="Calcium ATPase, transduction domain A"/>
    <property type="match status" value="1"/>
</dbReference>
<feature type="domain" description="TRASH" evidence="12">
    <location>
        <begin position="10"/>
        <end position="48"/>
    </location>
</feature>
<dbReference type="PRINTS" id="PR00943">
    <property type="entry name" value="CUATPASE"/>
</dbReference>
<dbReference type="InterPro" id="IPR001757">
    <property type="entry name" value="P_typ_ATPase"/>
</dbReference>
<protein>
    <submittedName>
        <fullName evidence="13">Heavy metal translocating P-type ATPase</fullName>
    </submittedName>
</protein>
<dbReference type="PROSITE" id="PS00154">
    <property type="entry name" value="ATPASE_E1_E2"/>
    <property type="match status" value="1"/>
</dbReference>
<keyword evidence="3 11" id="KW-1003">Cell membrane</keyword>
<comment type="caution">
    <text evidence="13">The sequence shown here is derived from an EMBL/GenBank/DDBJ whole genome shotgun (WGS) entry which is preliminary data.</text>
</comment>
<dbReference type="Pfam" id="PF19335">
    <property type="entry name" value="HMBD"/>
    <property type="match status" value="1"/>
</dbReference>
<dbReference type="EMBL" id="JAAFGW010000107">
    <property type="protein sequence ID" value="NDP48356.1"/>
    <property type="molecule type" value="Genomic_DNA"/>
</dbReference>
<dbReference type="PANTHER" id="PTHR43520:SF8">
    <property type="entry name" value="P-TYPE CU(+) TRANSPORTER"/>
    <property type="match status" value="1"/>
</dbReference>
<feature type="transmembrane region" description="Helical" evidence="11">
    <location>
        <begin position="717"/>
        <end position="739"/>
    </location>
</feature>
<dbReference type="NCBIfam" id="TIGR01494">
    <property type="entry name" value="ATPase_P-type"/>
    <property type="match status" value="1"/>
</dbReference>
<dbReference type="InterPro" id="IPR023298">
    <property type="entry name" value="ATPase_P-typ_TM_dom_sf"/>
</dbReference>
<dbReference type="CDD" id="cd02094">
    <property type="entry name" value="P-type_ATPase_Cu-like"/>
    <property type="match status" value="1"/>
</dbReference>
<dbReference type="InterPro" id="IPR012348">
    <property type="entry name" value="RNR-like"/>
</dbReference>
<dbReference type="Gene3D" id="3.40.1110.10">
    <property type="entry name" value="Calcium-transporting ATPase, cytoplasmic domain N"/>
    <property type="match status" value="1"/>
</dbReference>
<accession>A0A7C9JXY8</accession>
<evidence type="ECO:0000256" key="11">
    <source>
        <dbReference type="RuleBase" id="RU362081"/>
    </source>
</evidence>
<name>A0A7C9JXY8_9PROT</name>
<dbReference type="GO" id="GO:0060003">
    <property type="term" value="P:copper ion export"/>
    <property type="evidence" value="ECO:0007669"/>
    <property type="project" value="UniProtKB-ARBA"/>
</dbReference>
<dbReference type="SFLD" id="SFLDG00002">
    <property type="entry name" value="C1.7:_P-type_atpase_like"/>
    <property type="match status" value="1"/>
</dbReference>
<dbReference type="Gene3D" id="1.10.620.20">
    <property type="entry name" value="Ribonucleotide Reductase, subunit A"/>
    <property type="match status" value="1"/>
</dbReference>
<comment type="similarity">
    <text evidence="2 11">Belongs to the cation transport ATPase (P-type) (TC 3.A.3) family. Type IB subfamily.</text>
</comment>
<evidence type="ECO:0000256" key="4">
    <source>
        <dbReference type="ARBA" id="ARBA00022692"/>
    </source>
</evidence>
<dbReference type="InterPro" id="IPR007029">
    <property type="entry name" value="YHS_dom"/>
</dbReference>
<dbReference type="Gene3D" id="3.40.50.1000">
    <property type="entry name" value="HAD superfamily/HAD-like"/>
    <property type="match status" value="1"/>
</dbReference>
<evidence type="ECO:0000256" key="6">
    <source>
        <dbReference type="ARBA" id="ARBA00022741"/>
    </source>
</evidence>
<dbReference type="InterPro" id="IPR018303">
    <property type="entry name" value="ATPase_P-typ_P_site"/>
</dbReference>
<comment type="subcellular location">
    <subcellularLocation>
        <location evidence="1">Cell membrane</location>
        <topology evidence="1">Multi-pass membrane protein</topology>
    </subcellularLocation>
</comment>
<dbReference type="GO" id="GO:0016491">
    <property type="term" value="F:oxidoreductase activity"/>
    <property type="evidence" value="ECO:0007669"/>
    <property type="project" value="InterPro"/>
</dbReference>
<proteinExistence type="inferred from homology"/>
<keyword evidence="4 11" id="KW-0812">Transmembrane</keyword>
<feature type="transmembrane region" description="Helical" evidence="11">
    <location>
        <begin position="115"/>
        <end position="135"/>
    </location>
</feature>
<sequence>MPRGGNVVTDTVCGMTVEEKKAARTSIHQGTTYYFCSAGCFNKFKADPGRYITGNKAAPAALSSESGGMTYTCPMHPEVVQDHPGPCPKCGMALEPRTVTAEEDTGELDDMSRRFWLSTALAIPVFLSAMAAEFWPQAMAELISPRYRKWFEMILATPVVLWGGWPFFVRAWRSVISWNLNMFTLIGLGVAVAWSYSLVAAFVPGVFPKSVYNAMGVVPAYFEVAAVITALVLLGQVLELRARSRTNAAIKLLLGLAPNTARIVRDDGTEEDTPLQQVRPGDTLRVRPGEKVPVDGAVISGESHVDESMVTGEPIPVSKSAGARLIGATVNGTGSLLMKAEKVGADTLLAQIVNMVAAAQRSRAPIQKLVDMVSGYFVPAVVVVAVITLGAWGVWGPEPRLAHAVINAVAVLIIACPCALGLATPMSIMVGTGKGAMIGVLFKNAEALEVLRKVDTLVIDKTGTLTEGKPKLVSITPVAGFQELDTLRWAASLERASEHPLAEAIVRGAEERKVSLTKVDDFQSVTGKGVTGKVDGHQVALGNHKLLESLGIDAGNLPRQADSLRAEGQTVMLLAIDGKAAGLIGVADPIKETTPEAIRDLHAEGIRIVMLTGDSRRTADAVAGKLNIDQVQAEVLPEQKAEIVKQLQAEGRIVAMAGDGINDAPALAQAQVGIAMGTGTDVAMESAGITLVKGDLRGIVRARRLSRATMRNIRQNLFFAFIYNAIGVPIAAGVLYPFFGLLLSPMIAAAAMSFSSVSVVTNALRLSRVRL</sequence>
<dbReference type="Pfam" id="PF00122">
    <property type="entry name" value="E1-E2_ATPase"/>
    <property type="match status" value="1"/>
</dbReference>
<evidence type="ECO:0000256" key="8">
    <source>
        <dbReference type="ARBA" id="ARBA00022967"/>
    </source>
</evidence>
<feature type="transmembrane region" description="Helical" evidence="11">
    <location>
        <begin position="745"/>
        <end position="764"/>
    </location>
</feature>
<dbReference type="GO" id="GO:0005886">
    <property type="term" value="C:plasma membrane"/>
    <property type="evidence" value="ECO:0007669"/>
    <property type="project" value="UniProtKB-SubCell"/>
</dbReference>
<dbReference type="InterPro" id="IPR059000">
    <property type="entry name" value="ATPase_P-type_domA"/>
</dbReference>
<dbReference type="FunFam" id="2.70.150.10:FF:000020">
    <property type="entry name" value="Copper-exporting P-type ATPase A"/>
    <property type="match status" value="1"/>
</dbReference>
<evidence type="ECO:0000256" key="10">
    <source>
        <dbReference type="ARBA" id="ARBA00023136"/>
    </source>
</evidence>
<dbReference type="InterPro" id="IPR027256">
    <property type="entry name" value="P-typ_ATPase_IB"/>
</dbReference>
<dbReference type="Gene3D" id="2.70.150.10">
    <property type="entry name" value="Calcium-transporting ATPase, cytoplasmic transduction domain A"/>
    <property type="match status" value="1"/>
</dbReference>
<evidence type="ECO:0000256" key="1">
    <source>
        <dbReference type="ARBA" id="ARBA00004651"/>
    </source>
</evidence>
<dbReference type="NCBIfam" id="TIGR01511">
    <property type="entry name" value="ATPase-IB1_Cu"/>
    <property type="match status" value="1"/>
</dbReference>
<evidence type="ECO:0000256" key="9">
    <source>
        <dbReference type="ARBA" id="ARBA00022989"/>
    </source>
</evidence>
<keyword evidence="9 11" id="KW-1133">Transmembrane helix</keyword>
<evidence type="ECO:0000313" key="13">
    <source>
        <dbReference type="EMBL" id="NDP48356.1"/>
    </source>
</evidence>
<dbReference type="SFLD" id="SFLDF00027">
    <property type="entry name" value="p-type_atpase"/>
    <property type="match status" value="1"/>
</dbReference>